<keyword evidence="2" id="KW-1185">Reference proteome</keyword>
<dbReference type="PANTHER" id="PTHR36986:SF1">
    <property type="entry name" value="UPF0643 PROTEIN PB2B2.08"/>
    <property type="match status" value="1"/>
</dbReference>
<dbReference type="InParanoid" id="J4GG06"/>
<sequence>MAAAVIVPMPTSALNTLSTPTADIALAEDVSRPSIVSLSSPNPILYLPPILSSLPENTLSVEAPVYIQGSNPLTTDSRLPSIDTASLALHTELHRFHPITSDYASVPYDLAFNWEDLHLPESAEGEWYCVVFRSKRREGSNSGPLYEADRKAHEEAVQNGGLLMYWYGTPHPETGANLATCIWQSRDHAAAANHRPHHVRAMRLAAAAYEYYVLERHWLRKAKGETRLKLEPFVALPAQ</sequence>
<accession>J4GG06</accession>
<evidence type="ECO:0000313" key="2">
    <source>
        <dbReference type="Proteomes" id="UP000006352"/>
    </source>
</evidence>
<gene>
    <name evidence="1" type="ORF">FIBRA_07950</name>
</gene>
<dbReference type="InterPro" id="IPR011008">
    <property type="entry name" value="Dimeric_a/b-barrel"/>
</dbReference>
<dbReference type="HOGENOM" id="CLU_068116_1_1_1"/>
<dbReference type="AlphaFoldDB" id="J4GG06"/>
<dbReference type="Proteomes" id="UP000006352">
    <property type="component" value="Unassembled WGS sequence"/>
</dbReference>
<name>J4GG06_9APHY</name>
<proteinExistence type="predicted"/>
<dbReference type="SUPFAM" id="SSF54909">
    <property type="entry name" value="Dimeric alpha+beta barrel"/>
    <property type="match status" value="1"/>
</dbReference>
<dbReference type="PANTHER" id="PTHR36986">
    <property type="entry name" value="UPF0643 PROTEIN PB2B2.08"/>
    <property type="match status" value="1"/>
</dbReference>
<protein>
    <submittedName>
        <fullName evidence="1">Uncharacterized protein</fullName>
    </submittedName>
</protein>
<dbReference type="GeneID" id="24100629"/>
<dbReference type="OrthoDB" id="2140489at2759"/>
<organism evidence="1 2">
    <name type="scientific">Fibroporia radiculosa</name>
    <dbReference type="NCBI Taxonomy" id="599839"/>
    <lineage>
        <taxon>Eukaryota</taxon>
        <taxon>Fungi</taxon>
        <taxon>Dikarya</taxon>
        <taxon>Basidiomycota</taxon>
        <taxon>Agaricomycotina</taxon>
        <taxon>Agaricomycetes</taxon>
        <taxon>Polyporales</taxon>
        <taxon>Fibroporiaceae</taxon>
        <taxon>Fibroporia</taxon>
    </lineage>
</organism>
<dbReference type="RefSeq" id="XP_012185001.1">
    <property type="nucleotide sequence ID" value="XM_012329611.1"/>
</dbReference>
<dbReference type="EMBL" id="HE797202">
    <property type="protein sequence ID" value="CCM05718.1"/>
    <property type="molecule type" value="Genomic_DNA"/>
</dbReference>
<reference evidence="1 2" key="1">
    <citation type="journal article" date="2012" name="Appl. Environ. Microbiol.">
        <title>Short-read sequencing for genomic analysis of the brown rot fungus Fibroporia radiculosa.</title>
        <authorList>
            <person name="Tang J.D."/>
            <person name="Perkins A.D."/>
            <person name="Sonstegard T.S."/>
            <person name="Schroeder S.G."/>
            <person name="Burgess S.C."/>
            <person name="Diehl S.V."/>
        </authorList>
    </citation>
    <scope>NUCLEOTIDE SEQUENCE [LARGE SCALE GENOMIC DNA]</scope>
    <source>
        <strain evidence="1 2">TFFH 294</strain>
    </source>
</reference>
<evidence type="ECO:0000313" key="1">
    <source>
        <dbReference type="EMBL" id="CCM05718.1"/>
    </source>
</evidence>